<dbReference type="EMBL" id="PQFF01000620">
    <property type="protein sequence ID" value="RHZ43813.1"/>
    <property type="molecule type" value="Genomic_DNA"/>
</dbReference>
<dbReference type="AlphaFoldDB" id="A0A397G4L8"/>
<dbReference type="Proteomes" id="UP000266861">
    <property type="component" value="Unassembled WGS sequence"/>
</dbReference>
<sequence>MSSTEIVNDKFIDSVVQRRGNKRRKQTSNPKGTNSDLTNIKDQSLTKNLDIFIFKLETISDTPFPVVEDVKRMEVSQRICGLKKTLKINISSYRRPRKIYDENLKKVLECLEARRPILSSLPRYIPENIIPIVIVLSVTRELERPSLVITYFINLQNKMNLSPKLNSSNSFYIWYIADGSETIEVRYKDNSRYYHTFESRKGRRGGNSERKRNRNLDEESFISKTSLIKLEKDLVEVPFYEMLILEFASDFCSGMINYKLDNSIGTNCCLELYNTYGEQVLHTTNRTVVKNKPHWFCRIKQYALEFELVKNHSYLLT</sequence>
<gene>
    <name evidence="2" type="ORF">Glove_853g15</name>
</gene>
<accession>A0A397G4L8</accession>
<evidence type="ECO:0000313" key="3">
    <source>
        <dbReference type="Proteomes" id="UP000266861"/>
    </source>
</evidence>
<evidence type="ECO:0000256" key="1">
    <source>
        <dbReference type="SAM" id="MobiDB-lite"/>
    </source>
</evidence>
<keyword evidence="3" id="KW-1185">Reference proteome</keyword>
<organism evidence="2 3">
    <name type="scientific">Diversispora epigaea</name>
    <dbReference type="NCBI Taxonomy" id="1348612"/>
    <lineage>
        <taxon>Eukaryota</taxon>
        <taxon>Fungi</taxon>
        <taxon>Fungi incertae sedis</taxon>
        <taxon>Mucoromycota</taxon>
        <taxon>Glomeromycotina</taxon>
        <taxon>Glomeromycetes</taxon>
        <taxon>Diversisporales</taxon>
        <taxon>Diversisporaceae</taxon>
        <taxon>Diversispora</taxon>
    </lineage>
</organism>
<evidence type="ECO:0000313" key="2">
    <source>
        <dbReference type="EMBL" id="RHZ43813.1"/>
    </source>
</evidence>
<feature type="region of interest" description="Disordered" evidence="1">
    <location>
        <begin position="17"/>
        <end position="39"/>
    </location>
</feature>
<dbReference type="OrthoDB" id="2309412at2759"/>
<protein>
    <submittedName>
        <fullName evidence="2">Uncharacterized protein</fullName>
    </submittedName>
</protein>
<feature type="compositionally biased region" description="Polar residues" evidence="1">
    <location>
        <begin position="27"/>
        <end position="39"/>
    </location>
</feature>
<comment type="caution">
    <text evidence="2">The sequence shown here is derived from an EMBL/GenBank/DDBJ whole genome shotgun (WGS) entry which is preliminary data.</text>
</comment>
<reference evidence="2 3" key="1">
    <citation type="submission" date="2018-08" db="EMBL/GenBank/DDBJ databases">
        <title>Genome and evolution of the arbuscular mycorrhizal fungus Diversispora epigaea (formerly Glomus versiforme) and its bacterial endosymbionts.</title>
        <authorList>
            <person name="Sun X."/>
            <person name="Fei Z."/>
            <person name="Harrison M."/>
        </authorList>
    </citation>
    <scope>NUCLEOTIDE SEQUENCE [LARGE SCALE GENOMIC DNA]</scope>
    <source>
        <strain evidence="2 3">IT104</strain>
    </source>
</reference>
<name>A0A397G4L8_9GLOM</name>
<proteinExistence type="predicted"/>